<dbReference type="RefSeq" id="XP_021279785.1">
    <property type="nucleotide sequence ID" value="XM_021424110.1"/>
</dbReference>
<evidence type="ECO:0000313" key="1">
    <source>
        <dbReference type="Proteomes" id="UP000504621"/>
    </source>
</evidence>
<dbReference type="Proteomes" id="UP000504621">
    <property type="component" value="Unplaced"/>
</dbReference>
<dbReference type="Gene3D" id="1.25.40.20">
    <property type="entry name" value="Ankyrin repeat-containing domain"/>
    <property type="match status" value="1"/>
</dbReference>
<reference evidence="2" key="1">
    <citation type="submission" date="2025-08" db="UniProtKB">
        <authorList>
            <consortium name="RefSeq"/>
        </authorList>
    </citation>
    <scope>IDENTIFICATION</scope>
    <source>
        <tissue evidence="2">Leaf</tissue>
    </source>
</reference>
<sequence>MDSSISIEKQLFRSAMKGEWDVALELYKNNPTVHVAKISRSGDTALHIAVSNVQEGVVQKLVDLISEQSEPRKALEIKNEQGNTPLHIAASLGNVKMCKCMAEADSWLLQVRNNDGETPLFVAALHGKKDAFLCLNSCCQDKEAGYSYCKRKDGENETKDSIDMKDINSFLPIMAPSLIF</sequence>
<gene>
    <name evidence="2" type="primary">LOC110413342</name>
</gene>
<keyword evidence="1" id="KW-1185">Reference proteome</keyword>
<dbReference type="SMART" id="SM00248">
    <property type="entry name" value="ANK"/>
    <property type="match status" value="3"/>
</dbReference>
<dbReference type="SUPFAM" id="SSF48403">
    <property type="entry name" value="Ankyrin repeat"/>
    <property type="match status" value="1"/>
</dbReference>
<dbReference type="Pfam" id="PF12796">
    <property type="entry name" value="Ank_2"/>
    <property type="match status" value="1"/>
</dbReference>
<dbReference type="AlphaFoldDB" id="A0A6J0ZYL6"/>
<dbReference type="GeneID" id="110413342"/>
<dbReference type="PANTHER" id="PTHR24121:SF15">
    <property type="entry name" value="ANKYRIN REPEAT PROTEIN"/>
    <property type="match status" value="1"/>
</dbReference>
<organism evidence="1 2">
    <name type="scientific">Herrania umbratica</name>
    <dbReference type="NCBI Taxonomy" id="108875"/>
    <lineage>
        <taxon>Eukaryota</taxon>
        <taxon>Viridiplantae</taxon>
        <taxon>Streptophyta</taxon>
        <taxon>Embryophyta</taxon>
        <taxon>Tracheophyta</taxon>
        <taxon>Spermatophyta</taxon>
        <taxon>Magnoliopsida</taxon>
        <taxon>eudicotyledons</taxon>
        <taxon>Gunneridae</taxon>
        <taxon>Pentapetalae</taxon>
        <taxon>rosids</taxon>
        <taxon>malvids</taxon>
        <taxon>Malvales</taxon>
        <taxon>Malvaceae</taxon>
        <taxon>Byttnerioideae</taxon>
        <taxon>Herrania</taxon>
    </lineage>
</organism>
<name>A0A6J0ZYL6_9ROSI</name>
<dbReference type="InterPro" id="IPR002110">
    <property type="entry name" value="Ankyrin_rpt"/>
</dbReference>
<dbReference type="OrthoDB" id="20727at2759"/>
<dbReference type="PANTHER" id="PTHR24121">
    <property type="entry name" value="NO MECHANORECEPTOR POTENTIAL C, ISOFORM D-RELATED"/>
    <property type="match status" value="1"/>
</dbReference>
<accession>A0A6J0ZYL6</accession>
<evidence type="ECO:0000313" key="2">
    <source>
        <dbReference type="RefSeq" id="XP_021279785.1"/>
    </source>
</evidence>
<protein>
    <submittedName>
        <fullName evidence="2">Serine/threonine-protein phosphatase 6 regulatory ankyrin repeat subunit B-like</fullName>
    </submittedName>
</protein>
<dbReference type="InterPro" id="IPR036770">
    <property type="entry name" value="Ankyrin_rpt-contain_sf"/>
</dbReference>
<proteinExistence type="predicted"/>